<organism evidence="1 2">
    <name type="scientific">Nesidiocoris tenuis</name>
    <dbReference type="NCBI Taxonomy" id="355587"/>
    <lineage>
        <taxon>Eukaryota</taxon>
        <taxon>Metazoa</taxon>
        <taxon>Ecdysozoa</taxon>
        <taxon>Arthropoda</taxon>
        <taxon>Hexapoda</taxon>
        <taxon>Insecta</taxon>
        <taxon>Pterygota</taxon>
        <taxon>Neoptera</taxon>
        <taxon>Paraneoptera</taxon>
        <taxon>Hemiptera</taxon>
        <taxon>Heteroptera</taxon>
        <taxon>Panheteroptera</taxon>
        <taxon>Cimicomorpha</taxon>
        <taxon>Miridae</taxon>
        <taxon>Dicyphina</taxon>
        <taxon>Nesidiocoris</taxon>
    </lineage>
</organism>
<sequence>MPTSRSLLEDPPMVVRAYATFSKHNPCLSVGSMNMQYDDASLTCLLLLLQKWHSFETDFLLKIVTQMLNMKMPTFHGLFERHGRLHTRLSHKANFSPFVSRITAIVS</sequence>
<dbReference type="Proteomes" id="UP001307889">
    <property type="component" value="Chromosome 3"/>
</dbReference>
<keyword evidence="2" id="KW-1185">Reference proteome</keyword>
<proteinExistence type="predicted"/>
<evidence type="ECO:0000313" key="2">
    <source>
        <dbReference type="Proteomes" id="UP001307889"/>
    </source>
</evidence>
<evidence type="ECO:0000313" key="1">
    <source>
        <dbReference type="EMBL" id="BES91709.1"/>
    </source>
</evidence>
<protein>
    <submittedName>
        <fullName evidence="1">Uncharacterized protein</fullName>
    </submittedName>
</protein>
<accession>A0ABN7AKH9</accession>
<name>A0ABN7AKH9_9HEMI</name>
<gene>
    <name evidence="1" type="ORF">NTJ_04518</name>
</gene>
<dbReference type="EMBL" id="AP028911">
    <property type="protein sequence ID" value="BES91709.1"/>
    <property type="molecule type" value="Genomic_DNA"/>
</dbReference>
<reference evidence="1 2" key="1">
    <citation type="submission" date="2023-09" db="EMBL/GenBank/DDBJ databases">
        <title>Nesidiocoris tenuis whole genome shotgun sequence.</title>
        <authorList>
            <person name="Shibata T."/>
            <person name="Shimoda M."/>
            <person name="Kobayashi T."/>
            <person name="Uehara T."/>
        </authorList>
    </citation>
    <scope>NUCLEOTIDE SEQUENCE [LARGE SCALE GENOMIC DNA]</scope>
    <source>
        <strain evidence="1 2">Japan</strain>
    </source>
</reference>